<name>A0ABZ1YY43_9NOCA</name>
<dbReference type="EMBL" id="CP109441">
    <property type="protein sequence ID" value="WUV48210.1"/>
    <property type="molecule type" value="Genomic_DNA"/>
</dbReference>
<protein>
    <submittedName>
        <fullName evidence="1">Uncharacterized protein</fullName>
    </submittedName>
</protein>
<dbReference type="RefSeq" id="WP_329412528.1">
    <property type="nucleotide sequence ID" value="NZ_CP109441.1"/>
</dbReference>
<evidence type="ECO:0000313" key="2">
    <source>
        <dbReference type="Proteomes" id="UP001432062"/>
    </source>
</evidence>
<reference evidence="1" key="1">
    <citation type="submission" date="2022-10" db="EMBL/GenBank/DDBJ databases">
        <title>The complete genomes of actinobacterial strains from the NBC collection.</title>
        <authorList>
            <person name="Joergensen T.S."/>
            <person name="Alvarez Arevalo M."/>
            <person name="Sterndorff E.B."/>
            <person name="Faurdal D."/>
            <person name="Vuksanovic O."/>
            <person name="Mourched A.-S."/>
            <person name="Charusanti P."/>
            <person name="Shaw S."/>
            <person name="Blin K."/>
            <person name="Weber T."/>
        </authorList>
    </citation>
    <scope>NUCLEOTIDE SEQUENCE</scope>
    <source>
        <strain evidence="1">NBC_01482</strain>
    </source>
</reference>
<dbReference type="Proteomes" id="UP001432062">
    <property type="component" value="Chromosome"/>
</dbReference>
<accession>A0ABZ1YY43</accession>
<dbReference type="InterPro" id="IPR010985">
    <property type="entry name" value="Ribbon_hlx_hlx"/>
</dbReference>
<proteinExistence type="predicted"/>
<sequence length="147" mass="16127">MAQLQVSDLPTDAVAVFRRRARIAGISIEAQVRQELIAMAHRRTSVDTIVEFLEAQGRDLTPQFDSDAVTLIQVYDLPADALGMFGRRARAAELPLGAYVRRELLAIARRGSVSDAMLEFQEAQEDDPTLELDMDAIAAAVRCARGA</sequence>
<organism evidence="1 2">
    <name type="scientific">Nocardia vinacea</name>
    <dbReference type="NCBI Taxonomy" id="96468"/>
    <lineage>
        <taxon>Bacteria</taxon>
        <taxon>Bacillati</taxon>
        <taxon>Actinomycetota</taxon>
        <taxon>Actinomycetes</taxon>
        <taxon>Mycobacteriales</taxon>
        <taxon>Nocardiaceae</taxon>
        <taxon>Nocardia</taxon>
    </lineage>
</organism>
<dbReference type="SUPFAM" id="SSF47598">
    <property type="entry name" value="Ribbon-helix-helix"/>
    <property type="match status" value="1"/>
</dbReference>
<gene>
    <name evidence="1" type="ORF">OG563_08435</name>
</gene>
<evidence type="ECO:0000313" key="1">
    <source>
        <dbReference type="EMBL" id="WUV48210.1"/>
    </source>
</evidence>
<keyword evidence="2" id="KW-1185">Reference proteome</keyword>